<dbReference type="Proteomes" id="UP000294360">
    <property type="component" value="Chromosome"/>
</dbReference>
<evidence type="ECO:0000256" key="6">
    <source>
        <dbReference type="ARBA" id="ARBA00022741"/>
    </source>
</evidence>
<evidence type="ECO:0000256" key="2">
    <source>
        <dbReference type="ARBA" id="ARBA00008276"/>
    </source>
</evidence>
<keyword evidence="4 10" id="KW-0436">Ligase</keyword>
<evidence type="ECO:0000256" key="1">
    <source>
        <dbReference type="ARBA" id="ARBA00001946"/>
    </source>
</evidence>
<dbReference type="GO" id="GO:0004326">
    <property type="term" value="F:tetrahydrofolylpolyglutamate synthase activity"/>
    <property type="evidence" value="ECO:0007669"/>
    <property type="project" value="UniProtKB-EC"/>
</dbReference>
<keyword evidence="6 10" id="KW-0547">Nucleotide-binding</keyword>
<evidence type="ECO:0000256" key="3">
    <source>
        <dbReference type="ARBA" id="ARBA00013025"/>
    </source>
</evidence>
<dbReference type="InterPro" id="IPR001645">
    <property type="entry name" value="Folylpolyglutamate_synth"/>
</dbReference>
<comment type="catalytic activity">
    <reaction evidence="9">
        <text>(6S)-5,6,7,8-tetrahydrofolyl-(gamma-L-Glu)(n) + L-glutamate + ATP = (6S)-5,6,7,8-tetrahydrofolyl-(gamma-L-Glu)(n+1) + ADP + phosphate + H(+)</text>
        <dbReference type="Rhea" id="RHEA:10580"/>
        <dbReference type="Rhea" id="RHEA-COMP:14738"/>
        <dbReference type="Rhea" id="RHEA-COMP:14740"/>
        <dbReference type="ChEBI" id="CHEBI:15378"/>
        <dbReference type="ChEBI" id="CHEBI:29985"/>
        <dbReference type="ChEBI" id="CHEBI:30616"/>
        <dbReference type="ChEBI" id="CHEBI:43474"/>
        <dbReference type="ChEBI" id="CHEBI:141005"/>
        <dbReference type="ChEBI" id="CHEBI:456216"/>
        <dbReference type="EC" id="6.3.2.17"/>
    </reaction>
</comment>
<evidence type="ECO:0000313" key="13">
    <source>
        <dbReference type="Proteomes" id="UP000294360"/>
    </source>
</evidence>
<dbReference type="PIRSF" id="PIRSF001563">
    <property type="entry name" value="Folylpolyglu_synth"/>
    <property type="match status" value="1"/>
</dbReference>
<evidence type="ECO:0000256" key="4">
    <source>
        <dbReference type="ARBA" id="ARBA00022598"/>
    </source>
</evidence>
<protein>
    <recommendedName>
        <fullName evidence="3">tetrahydrofolate synthase</fullName>
        <ecNumber evidence="3">6.3.2.17</ecNumber>
    </recommendedName>
</protein>
<dbReference type="RefSeq" id="WP_134489229.1">
    <property type="nucleotide sequence ID" value="NZ_CP139089.1"/>
</dbReference>
<dbReference type="InterPro" id="IPR018109">
    <property type="entry name" value="Folylpolyglutamate_synth_CS"/>
</dbReference>
<dbReference type="GO" id="GO:0008841">
    <property type="term" value="F:dihydrofolate synthase activity"/>
    <property type="evidence" value="ECO:0007669"/>
    <property type="project" value="TreeGrafter"/>
</dbReference>
<dbReference type="AlphaFoldDB" id="A0A4U8Z182"/>
<evidence type="ECO:0000256" key="7">
    <source>
        <dbReference type="ARBA" id="ARBA00022840"/>
    </source>
</evidence>
<dbReference type="UniPathway" id="UPA00077">
    <property type="reaction ID" value="UER00157"/>
</dbReference>
<reference evidence="12 13" key="1">
    <citation type="submission" date="2019-03" db="EMBL/GenBank/DDBJ databases">
        <authorList>
            <person name="Kox A.R. M."/>
        </authorList>
    </citation>
    <scope>NUCLEOTIDE SEQUENCE [LARGE SCALE GENOMIC DNA]</scope>
    <source>
        <strain evidence="12">MTUNDRAET4 annotated genome</strain>
    </source>
</reference>
<keyword evidence="5" id="KW-0479">Metal-binding</keyword>
<dbReference type="SUPFAM" id="SSF53244">
    <property type="entry name" value="MurD-like peptide ligases, peptide-binding domain"/>
    <property type="match status" value="1"/>
</dbReference>
<dbReference type="EC" id="6.3.2.17" evidence="3"/>
<keyword evidence="7 10" id="KW-0067">ATP-binding</keyword>
<feature type="domain" description="Mur ligase central" evidence="11">
    <location>
        <begin position="46"/>
        <end position="266"/>
    </location>
</feature>
<evidence type="ECO:0000256" key="5">
    <source>
        <dbReference type="ARBA" id="ARBA00022723"/>
    </source>
</evidence>
<dbReference type="OrthoDB" id="9809356at2"/>
<evidence type="ECO:0000259" key="11">
    <source>
        <dbReference type="Pfam" id="PF08245"/>
    </source>
</evidence>
<organism evidence="12 13">
    <name type="scientific">Methylocella tundrae</name>
    <dbReference type="NCBI Taxonomy" id="227605"/>
    <lineage>
        <taxon>Bacteria</taxon>
        <taxon>Pseudomonadati</taxon>
        <taxon>Pseudomonadota</taxon>
        <taxon>Alphaproteobacteria</taxon>
        <taxon>Hyphomicrobiales</taxon>
        <taxon>Beijerinckiaceae</taxon>
        <taxon>Methylocella</taxon>
    </lineage>
</organism>
<dbReference type="InterPro" id="IPR036615">
    <property type="entry name" value="Mur_ligase_C_dom_sf"/>
</dbReference>
<name>A0A4U8Z182_METTU</name>
<sequence>MTPLDALLARLFLLHRKDIELTLGRMERLLAAIGSPEQKLPTVIHVAGTNGKGSTIAFMRAILEAAGKRVHVYTSPHLVRFHERIRLGAKGGGRLVSDATLFAALSYCEEVNAGAPITFFEFTTAAAFKIFSEAPADYLLLEVGLGGRGDATNVIPPPKATVVTSISIDHTEYLGDTLAKIAFEKAGIFKPGVPAILSAQQDEALKALQLEAARVGAPAFIAARDFSAREEQGRFIFEDERGLLDLPLPRLLGRHQQQNAATAIAALRCVEPDLDPQAFERGLTQVEWPARLQNMVKGRVCEIAPFGAEIWLDGGHNEDGGRALAEAMADFEDRTERPLIIICGTLTTKDTAAFLRSFKGIAQEALAVPVEAELYGKPARDVALAANEVGIPAAACESIELALRFLSAREWRLPPRILIAGSLYLAGEVLALNGTPPQ</sequence>
<dbReference type="GO" id="GO:0005737">
    <property type="term" value="C:cytoplasm"/>
    <property type="evidence" value="ECO:0007669"/>
    <property type="project" value="TreeGrafter"/>
</dbReference>
<evidence type="ECO:0000256" key="10">
    <source>
        <dbReference type="PIRNR" id="PIRNR001563"/>
    </source>
</evidence>
<dbReference type="NCBIfam" id="TIGR01499">
    <property type="entry name" value="folC"/>
    <property type="match status" value="1"/>
</dbReference>
<dbReference type="InterPro" id="IPR036565">
    <property type="entry name" value="Mur-like_cat_sf"/>
</dbReference>
<keyword evidence="8" id="KW-0460">Magnesium</keyword>
<comment type="similarity">
    <text evidence="2 10">Belongs to the folylpolyglutamate synthase family.</text>
</comment>
<evidence type="ECO:0000256" key="8">
    <source>
        <dbReference type="ARBA" id="ARBA00022842"/>
    </source>
</evidence>
<comment type="cofactor">
    <cofactor evidence="1">
        <name>Mg(2+)</name>
        <dbReference type="ChEBI" id="CHEBI:18420"/>
    </cofactor>
</comment>
<dbReference type="GO" id="GO:0046872">
    <property type="term" value="F:metal ion binding"/>
    <property type="evidence" value="ECO:0007669"/>
    <property type="project" value="UniProtKB-KW"/>
</dbReference>
<dbReference type="SUPFAM" id="SSF53623">
    <property type="entry name" value="MurD-like peptide ligases, catalytic domain"/>
    <property type="match status" value="1"/>
</dbReference>
<gene>
    <name evidence="12" type="ORF">MTUNDRAET4_2148</name>
</gene>
<dbReference type="Pfam" id="PF08245">
    <property type="entry name" value="Mur_ligase_M"/>
    <property type="match status" value="1"/>
</dbReference>
<dbReference type="PROSITE" id="PS01012">
    <property type="entry name" value="FOLYLPOLYGLU_SYNT_2"/>
    <property type="match status" value="1"/>
</dbReference>
<evidence type="ECO:0000313" key="12">
    <source>
        <dbReference type="EMBL" id="VFU09041.1"/>
    </source>
</evidence>
<dbReference type="Gene3D" id="3.90.190.20">
    <property type="entry name" value="Mur ligase, C-terminal domain"/>
    <property type="match status" value="1"/>
</dbReference>
<dbReference type="FunFam" id="3.40.1190.10:FF:000011">
    <property type="entry name" value="Folylpolyglutamate synthase/dihydrofolate synthase"/>
    <property type="match status" value="1"/>
</dbReference>
<dbReference type="KEGG" id="mtun:MTUNDRAET4_2148"/>
<dbReference type="PANTHER" id="PTHR11136">
    <property type="entry name" value="FOLYLPOLYGLUTAMATE SYNTHASE-RELATED"/>
    <property type="match status" value="1"/>
</dbReference>
<dbReference type="EMBL" id="LR536450">
    <property type="protein sequence ID" value="VFU09041.1"/>
    <property type="molecule type" value="Genomic_DNA"/>
</dbReference>
<dbReference type="PANTHER" id="PTHR11136:SF0">
    <property type="entry name" value="DIHYDROFOLATE SYNTHETASE-RELATED"/>
    <property type="match status" value="1"/>
</dbReference>
<dbReference type="GO" id="GO:0046654">
    <property type="term" value="P:tetrahydrofolate biosynthetic process"/>
    <property type="evidence" value="ECO:0007669"/>
    <property type="project" value="UniProtKB-UniPathway"/>
</dbReference>
<accession>A0A4U8Z182</accession>
<dbReference type="GO" id="GO:0005524">
    <property type="term" value="F:ATP binding"/>
    <property type="evidence" value="ECO:0007669"/>
    <property type="project" value="UniProtKB-KW"/>
</dbReference>
<dbReference type="Gene3D" id="3.40.1190.10">
    <property type="entry name" value="Mur-like, catalytic domain"/>
    <property type="match status" value="1"/>
</dbReference>
<dbReference type="InterPro" id="IPR013221">
    <property type="entry name" value="Mur_ligase_cen"/>
</dbReference>
<evidence type="ECO:0000256" key="9">
    <source>
        <dbReference type="ARBA" id="ARBA00047493"/>
    </source>
</evidence>
<proteinExistence type="inferred from homology"/>